<evidence type="ECO:0000313" key="1">
    <source>
        <dbReference type="EMBL" id="KAF9317101.1"/>
    </source>
</evidence>
<dbReference type="Proteomes" id="UP000696485">
    <property type="component" value="Unassembled WGS sequence"/>
</dbReference>
<sequence>MASKPYKIYSDATLMQGAWVDQNGASKNFLLLEEFQFDMFKVEFYAAYRAIVDNI</sequence>
<accession>A0A9P5SB74</accession>
<proteinExistence type="predicted"/>
<dbReference type="AlphaFoldDB" id="A0A9P5SB74"/>
<organism evidence="1 2">
    <name type="scientific">Podila minutissima</name>
    <dbReference type="NCBI Taxonomy" id="64525"/>
    <lineage>
        <taxon>Eukaryota</taxon>
        <taxon>Fungi</taxon>
        <taxon>Fungi incertae sedis</taxon>
        <taxon>Mucoromycota</taxon>
        <taxon>Mortierellomycotina</taxon>
        <taxon>Mortierellomycetes</taxon>
        <taxon>Mortierellales</taxon>
        <taxon>Mortierellaceae</taxon>
        <taxon>Podila</taxon>
    </lineage>
</organism>
<comment type="caution">
    <text evidence="1">The sequence shown here is derived from an EMBL/GenBank/DDBJ whole genome shotgun (WGS) entry which is preliminary data.</text>
</comment>
<name>A0A9P5SB74_9FUNG</name>
<keyword evidence="2" id="KW-1185">Reference proteome</keyword>
<feature type="non-terminal residue" evidence="1">
    <location>
        <position position="55"/>
    </location>
</feature>
<evidence type="ECO:0000313" key="2">
    <source>
        <dbReference type="Proteomes" id="UP000696485"/>
    </source>
</evidence>
<dbReference type="EMBL" id="JAAAUY010001942">
    <property type="protein sequence ID" value="KAF9317101.1"/>
    <property type="molecule type" value="Genomic_DNA"/>
</dbReference>
<protein>
    <submittedName>
        <fullName evidence="1">Uncharacterized protein</fullName>
    </submittedName>
</protein>
<reference evidence="1" key="1">
    <citation type="journal article" date="2020" name="Fungal Divers.">
        <title>Resolving the Mortierellaceae phylogeny through synthesis of multi-gene phylogenetics and phylogenomics.</title>
        <authorList>
            <person name="Vandepol N."/>
            <person name="Liber J."/>
            <person name="Desiro A."/>
            <person name="Na H."/>
            <person name="Kennedy M."/>
            <person name="Barry K."/>
            <person name="Grigoriev I.V."/>
            <person name="Miller A.N."/>
            <person name="O'Donnell K."/>
            <person name="Stajich J.E."/>
            <person name="Bonito G."/>
        </authorList>
    </citation>
    <scope>NUCLEOTIDE SEQUENCE</scope>
    <source>
        <strain evidence="1">NVP1</strain>
    </source>
</reference>
<gene>
    <name evidence="1" type="ORF">BG006_003427</name>
</gene>